<dbReference type="RefSeq" id="WP_013452818.1">
    <property type="nucleotide sequence ID" value="NC_014759.1"/>
</dbReference>
<dbReference type="EMBL" id="CP002349">
    <property type="protein sequence ID" value="ADR20667.1"/>
    <property type="molecule type" value="Genomic_DNA"/>
</dbReference>
<dbReference type="AlphaFoldDB" id="E4TRD3"/>
<sequence>MAFEKLEEAIFEQDDKALIESYKFLVQSFDAGHHTHGHWLIKLRFQKLNGFFY</sequence>
<keyword evidence="2" id="KW-1185">Reference proteome</keyword>
<dbReference type="KEGG" id="mtt:Ftrac_0665"/>
<proteinExistence type="predicted"/>
<dbReference type="Proteomes" id="UP000008720">
    <property type="component" value="Chromosome"/>
</dbReference>
<name>E4TRD3_MARTH</name>
<evidence type="ECO:0000313" key="1">
    <source>
        <dbReference type="EMBL" id="ADR20667.1"/>
    </source>
</evidence>
<protein>
    <submittedName>
        <fullName evidence="1">Uncharacterized protein</fullName>
    </submittedName>
</protein>
<reference evidence="1 2" key="1">
    <citation type="journal article" date="2011" name="Stand. Genomic Sci.">
        <title>Complete genome sequence of Marivirga tractuosa type strain (H-43).</title>
        <authorList>
            <person name="Pagani I."/>
            <person name="Chertkov O."/>
            <person name="Lapidus A."/>
            <person name="Lucas S."/>
            <person name="Del Rio T.G."/>
            <person name="Tice H."/>
            <person name="Copeland A."/>
            <person name="Cheng J.F."/>
            <person name="Nolan M."/>
            <person name="Saunders E."/>
            <person name="Pitluck S."/>
            <person name="Held B."/>
            <person name="Goodwin L."/>
            <person name="Liolios K."/>
            <person name="Ovchinikova G."/>
            <person name="Ivanova N."/>
            <person name="Mavromatis K."/>
            <person name="Pati A."/>
            <person name="Chen A."/>
            <person name="Palaniappan K."/>
            <person name="Land M."/>
            <person name="Hauser L."/>
            <person name="Jeffries C.D."/>
            <person name="Detter J.C."/>
            <person name="Han C."/>
            <person name="Tapia R."/>
            <person name="Ngatchou-Djao O.D."/>
            <person name="Rohde M."/>
            <person name="Goker M."/>
            <person name="Spring S."/>
            <person name="Sikorski J."/>
            <person name="Woyke T."/>
            <person name="Bristow J."/>
            <person name="Eisen J.A."/>
            <person name="Markowitz V."/>
            <person name="Hugenholtz P."/>
            <person name="Klenk H.P."/>
            <person name="Kyrpides N.C."/>
        </authorList>
    </citation>
    <scope>NUCLEOTIDE SEQUENCE [LARGE SCALE GENOMIC DNA]</scope>
    <source>
        <strain evidence="2">ATCC 23168 / DSM 4126 / NBRC 15989 / NCIMB 1408 / VKM B-1430 / H-43</strain>
    </source>
</reference>
<dbReference type="HOGENOM" id="CLU_3063241_0_0_10"/>
<gene>
    <name evidence="1" type="ordered locus">Ftrac_0665</name>
</gene>
<evidence type="ECO:0000313" key="2">
    <source>
        <dbReference type="Proteomes" id="UP000008720"/>
    </source>
</evidence>
<organism evidence="1 2">
    <name type="scientific">Marivirga tractuosa (strain ATCC 23168 / DSM 4126 / NBRC 15989 / NCIMB 1408 / VKM B-1430 / H-43)</name>
    <name type="common">Microscilla tractuosa</name>
    <name type="synonym">Flexibacter tractuosus</name>
    <dbReference type="NCBI Taxonomy" id="643867"/>
    <lineage>
        <taxon>Bacteria</taxon>
        <taxon>Pseudomonadati</taxon>
        <taxon>Bacteroidota</taxon>
        <taxon>Cytophagia</taxon>
        <taxon>Cytophagales</taxon>
        <taxon>Marivirgaceae</taxon>
        <taxon>Marivirga</taxon>
    </lineage>
</organism>
<accession>E4TRD3</accession>